<evidence type="ECO:0000256" key="3">
    <source>
        <dbReference type="ARBA" id="ARBA00022908"/>
    </source>
</evidence>
<dbReference type="InterPro" id="IPR011010">
    <property type="entry name" value="DNA_brk_join_enz"/>
</dbReference>
<dbReference type="Pfam" id="PF14659">
    <property type="entry name" value="Phage_int_SAM_3"/>
    <property type="match status" value="1"/>
</dbReference>
<keyword evidence="11" id="KW-1185">Reference proteome</keyword>
<dbReference type="RefSeq" id="WP_289600087.1">
    <property type="nucleotide sequence ID" value="NZ_JAUDCL010000016.1"/>
</dbReference>
<evidence type="ECO:0000259" key="8">
    <source>
        <dbReference type="PROSITE" id="PS51898"/>
    </source>
</evidence>
<dbReference type="InterPro" id="IPR010998">
    <property type="entry name" value="Integrase_recombinase_N"/>
</dbReference>
<dbReference type="PROSITE" id="PS51900">
    <property type="entry name" value="CB"/>
    <property type="match status" value="1"/>
</dbReference>
<keyword evidence="4 6" id="KW-0238">DNA-binding</keyword>
<sequence length="469" mass="53433">MASLVKRGNRYCVVYTYETDAGVKKQKWESFETKTDALRRKAEVESRRTAGSVVVPQCETMNELLKEYIEMYGKNTWALSTYTANVRLIKSYIQPYLGQMKLGDITARALEKYYQKMLRTQAVPKCTDKKYKKEISYVTTKTVRRIHKLLHSCFEQAVRWDLMLRNPADYATVPKTSKGQRDIWTADVLMKAVDLCEDPKLKLAINLAFACSLRLGELLGLTWSCIDISEESIQAGVAYVYVNKELQRVQRDALQQLEGKDVLFEFPVISEKNSTQLVLKKPKTTSSIRKVFLPRTVAEMLVDWKKEQDELREALGPEYTDYDLVFAGYYGMPTESSAVTAAFRKLIKENDLPKVVFHSLRHSSITYKLKLNGGDIKAVQGDSGHAQAKMVTDQYSHILDDDRKMNAQLFEKAFYQKSDTEKVDTKAASEPAPAARQGDAADNDRQLLERLMSDESTAELLLALVKKLT</sequence>
<evidence type="ECO:0000256" key="5">
    <source>
        <dbReference type="ARBA" id="ARBA00023172"/>
    </source>
</evidence>
<name>A0ABT7UTB6_9FIRM</name>
<dbReference type="PANTHER" id="PTHR30349">
    <property type="entry name" value="PHAGE INTEGRASE-RELATED"/>
    <property type="match status" value="1"/>
</dbReference>
<dbReference type="Proteomes" id="UP001529380">
    <property type="component" value="Unassembled WGS sequence"/>
</dbReference>
<keyword evidence="5" id="KW-0233">DNA recombination</keyword>
<keyword evidence="3" id="KW-0229">DNA integration</keyword>
<comment type="function">
    <text evidence="1">Site-specific tyrosine recombinase, which acts by catalyzing the cutting and rejoining of the recombining DNA molecules.</text>
</comment>
<dbReference type="EMBL" id="JAUDCL010000016">
    <property type="protein sequence ID" value="MDM8201563.1"/>
    <property type="molecule type" value="Genomic_DNA"/>
</dbReference>
<dbReference type="Pfam" id="PF00589">
    <property type="entry name" value="Phage_integrase"/>
    <property type="match status" value="1"/>
</dbReference>
<evidence type="ECO:0000313" key="11">
    <source>
        <dbReference type="Proteomes" id="UP001529380"/>
    </source>
</evidence>
<feature type="region of interest" description="Disordered" evidence="7">
    <location>
        <begin position="421"/>
        <end position="442"/>
    </location>
</feature>
<dbReference type="PANTHER" id="PTHR30349:SF64">
    <property type="entry name" value="PROPHAGE INTEGRASE INTD-RELATED"/>
    <property type="match status" value="1"/>
</dbReference>
<gene>
    <name evidence="10" type="ORF">QUW08_09725</name>
</gene>
<evidence type="ECO:0000256" key="6">
    <source>
        <dbReference type="PROSITE-ProRule" id="PRU01248"/>
    </source>
</evidence>
<proteinExistence type="inferred from homology"/>
<evidence type="ECO:0000256" key="2">
    <source>
        <dbReference type="ARBA" id="ARBA00008857"/>
    </source>
</evidence>
<dbReference type="Gene3D" id="1.10.150.130">
    <property type="match status" value="1"/>
</dbReference>
<dbReference type="Gene3D" id="1.10.443.10">
    <property type="entry name" value="Intergrase catalytic core"/>
    <property type="match status" value="1"/>
</dbReference>
<evidence type="ECO:0000256" key="1">
    <source>
        <dbReference type="ARBA" id="ARBA00003283"/>
    </source>
</evidence>
<reference evidence="10 11" key="1">
    <citation type="submission" date="2023-06" db="EMBL/GenBank/DDBJ databases">
        <title>Identification and characterization of horizontal gene transfer across gut microbiota members of farm animals based on homology search.</title>
        <authorList>
            <person name="Schwarzerova J."/>
            <person name="Nykrynova M."/>
            <person name="Jureckova K."/>
            <person name="Cejkova D."/>
            <person name="Rychlik I."/>
        </authorList>
    </citation>
    <scope>NUCLEOTIDE SEQUENCE [LARGE SCALE GENOMIC DNA]</scope>
    <source>
        <strain evidence="10 11">ET340</strain>
    </source>
</reference>
<dbReference type="PROSITE" id="PS51898">
    <property type="entry name" value="TYR_RECOMBINASE"/>
    <property type="match status" value="1"/>
</dbReference>
<dbReference type="SUPFAM" id="SSF56349">
    <property type="entry name" value="DNA breaking-rejoining enzymes"/>
    <property type="match status" value="1"/>
</dbReference>
<dbReference type="InterPro" id="IPR050090">
    <property type="entry name" value="Tyrosine_recombinase_XerCD"/>
</dbReference>
<evidence type="ECO:0000313" key="10">
    <source>
        <dbReference type="EMBL" id="MDM8201563.1"/>
    </source>
</evidence>
<feature type="domain" description="Core-binding (CB)" evidence="9">
    <location>
        <begin position="59"/>
        <end position="158"/>
    </location>
</feature>
<organism evidence="10 11">
    <name type="scientific">Allofournierella massiliensis</name>
    <dbReference type="NCBI Taxonomy" id="1650663"/>
    <lineage>
        <taxon>Bacteria</taxon>
        <taxon>Bacillati</taxon>
        <taxon>Bacillota</taxon>
        <taxon>Clostridia</taxon>
        <taxon>Eubacteriales</taxon>
        <taxon>Oscillospiraceae</taxon>
        <taxon>Allofournierella</taxon>
    </lineage>
</organism>
<dbReference type="InterPro" id="IPR004107">
    <property type="entry name" value="Integrase_SAM-like_N"/>
</dbReference>
<evidence type="ECO:0000259" key="9">
    <source>
        <dbReference type="PROSITE" id="PS51900"/>
    </source>
</evidence>
<comment type="similarity">
    <text evidence="2">Belongs to the 'phage' integrase family.</text>
</comment>
<dbReference type="CDD" id="cd01189">
    <property type="entry name" value="INT_ICEBs1_C_like"/>
    <property type="match status" value="1"/>
</dbReference>
<dbReference type="InterPro" id="IPR013762">
    <property type="entry name" value="Integrase-like_cat_sf"/>
</dbReference>
<evidence type="ECO:0000256" key="7">
    <source>
        <dbReference type="SAM" id="MobiDB-lite"/>
    </source>
</evidence>
<dbReference type="InterPro" id="IPR044068">
    <property type="entry name" value="CB"/>
</dbReference>
<evidence type="ECO:0000256" key="4">
    <source>
        <dbReference type="ARBA" id="ARBA00023125"/>
    </source>
</evidence>
<accession>A0ABT7UTB6</accession>
<comment type="caution">
    <text evidence="10">The sequence shown here is derived from an EMBL/GenBank/DDBJ whole genome shotgun (WGS) entry which is preliminary data.</text>
</comment>
<feature type="domain" description="Tyr recombinase" evidence="8">
    <location>
        <begin position="179"/>
        <end position="409"/>
    </location>
</feature>
<protein>
    <submittedName>
        <fullName evidence="10">Site-specific integrase</fullName>
    </submittedName>
</protein>
<dbReference type="InterPro" id="IPR002104">
    <property type="entry name" value="Integrase_catalytic"/>
</dbReference>